<dbReference type="AlphaFoldDB" id="A0A645ENC1"/>
<gene>
    <name evidence="1" type="ORF">SDC9_150731</name>
</gene>
<reference evidence="1" key="1">
    <citation type="submission" date="2019-08" db="EMBL/GenBank/DDBJ databases">
        <authorList>
            <person name="Kucharzyk K."/>
            <person name="Murdoch R.W."/>
            <person name="Higgins S."/>
            <person name="Loffler F."/>
        </authorList>
    </citation>
    <scope>NUCLEOTIDE SEQUENCE</scope>
</reference>
<dbReference type="EMBL" id="VSSQ01049423">
    <property type="protein sequence ID" value="MPN03501.1"/>
    <property type="molecule type" value="Genomic_DNA"/>
</dbReference>
<proteinExistence type="predicted"/>
<sequence>MLTHIGTFAKPHHPALKPKFCKRANFPDTLDNNNLLKTLAQIQQDNKKIITNFDDICQSK</sequence>
<evidence type="ECO:0000313" key="1">
    <source>
        <dbReference type="EMBL" id="MPN03501.1"/>
    </source>
</evidence>
<comment type="caution">
    <text evidence="1">The sequence shown here is derived from an EMBL/GenBank/DDBJ whole genome shotgun (WGS) entry which is preliminary data.</text>
</comment>
<name>A0A645ENC1_9ZZZZ</name>
<accession>A0A645ENC1</accession>
<organism evidence="1">
    <name type="scientific">bioreactor metagenome</name>
    <dbReference type="NCBI Taxonomy" id="1076179"/>
    <lineage>
        <taxon>unclassified sequences</taxon>
        <taxon>metagenomes</taxon>
        <taxon>ecological metagenomes</taxon>
    </lineage>
</organism>
<protein>
    <submittedName>
        <fullName evidence="1">Uncharacterized protein</fullName>
    </submittedName>
</protein>